<dbReference type="InterPro" id="IPR009927">
    <property type="entry name" value="DUF1464"/>
</dbReference>
<name>A0A133UK38_9EURY</name>
<evidence type="ECO:0000313" key="1">
    <source>
        <dbReference type="EMBL" id="KXA94559.1"/>
    </source>
</evidence>
<dbReference type="InterPro" id="IPR043129">
    <property type="entry name" value="ATPase_NBD"/>
</dbReference>
<dbReference type="Pfam" id="PF07318">
    <property type="entry name" value="DUF1464"/>
    <property type="match status" value="1"/>
</dbReference>
<dbReference type="Proteomes" id="UP000070284">
    <property type="component" value="Unassembled WGS sequence"/>
</dbReference>
<organism evidence="1 2">
    <name type="scientific">candidate division MSBL1 archaeon SCGC-AAA259E19</name>
    <dbReference type="NCBI Taxonomy" id="1698264"/>
    <lineage>
        <taxon>Archaea</taxon>
        <taxon>Methanobacteriati</taxon>
        <taxon>Methanobacteriota</taxon>
        <taxon>candidate division MSBL1</taxon>
    </lineage>
</organism>
<dbReference type="PIRSF" id="PIRSF009433">
    <property type="entry name" value="DUF1464"/>
    <property type="match status" value="1"/>
</dbReference>
<sequence>MREEKVRVLGIDPGTKSFDICALEGGEVFHESILESSDLAENPDLLVDAIEAVMPLDLIAAPSGYGVEVSYLKDLDLERLEKWYLTYVLLLKKKDLEMAVEEGNPGIMVYSAMTESALEMKRKDLPVCYIPGVVNMSTVPEYRKVNNSDMGTVDKLSCAVLGVFDQANRLEVPFSDVSFILIEMGAGYNAGIGVENGRIIDGVGGTMSGMGFLSSGEVDLEMVQLASMWDKTDVFTGGISSMTGEELVEGFIEKKEKHEKAWNRMMEDVEKTISSLSISVSNPKEVLISGRLTRFDSVKKELKDRLGRFAPVRKLNSLPKVEKVKEAAQGYAMVADGLKGGKFSDLIEWMKIREAEGTALDYIQHPTGKEKVEELRKDIPFKPNR</sequence>
<evidence type="ECO:0008006" key="3">
    <source>
        <dbReference type="Google" id="ProtNLM"/>
    </source>
</evidence>
<accession>A0A133UK38</accession>
<comment type="caution">
    <text evidence="1">The sequence shown here is derived from an EMBL/GenBank/DDBJ whole genome shotgun (WGS) entry which is preliminary data.</text>
</comment>
<dbReference type="AlphaFoldDB" id="A0A133UK38"/>
<reference evidence="1 2" key="1">
    <citation type="journal article" date="2016" name="Sci. Rep.">
        <title>Metabolic traits of an uncultured archaeal lineage -MSBL1- from brine pools of the Red Sea.</title>
        <authorList>
            <person name="Mwirichia R."/>
            <person name="Alam I."/>
            <person name="Rashid M."/>
            <person name="Vinu M."/>
            <person name="Ba-Alawi W."/>
            <person name="Anthony Kamau A."/>
            <person name="Kamanda Ngugi D."/>
            <person name="Goker M."/>
            <person name="Klenk H.P."/>
            <person name="Bajic V."/>
            <person name="Stingl U."/>
        </authorList>
    </citation>
    <scope>NUCLEOTIDE SEQUENCE [LARGE SCALE GENOMIC DNA]</scope>
    <source>
        <strain evidence="1">SCGC-AAA259E19</strain>
    </source>
</reference>
<keyword evidence="2" id="KW-1185">Reference proteome</keyword>
<protein>
    <recommendedName>
        <fullName evidence="3">DUF1464 domain-containing protein</fullName>
    </recommendedName>
</protein>
<proteinExistence type="predicted"/>
<gene>
    <name evidence="1" type="ORF">AKJ65_04065</name>
</gene>
<evidence type="ECO:0000313" key="2">
    <source>
        <dbReference type="Proteomes" id="UP000070284"/>
    </source>
</evidence>
<dbReference type="EMBL" id="LHXO01000051">
    <property type="protein sequence ID" value="KXA94559.1"/>
    <property type="molecule type" value="Genomic_DNA"/>
</dbReference>
<dbReference type="SUPFAM" id="SSF53067">
    <property type="entry name" value="Actin-like ATPase domain"/>
    <property type="match status" value="1"/>
</dbReference>